<dbReference type="Proteomes" id="UP000733379">
    <property type="component" value="Unassembled WGS sequence"/>
</dbReference>
<dbReference type="EMBL" id="JAHKNI010000001">
    <property type="protein sequence ID" value="MBU3060924.1"/>
    <property type="molecule type" value="Genomic_DNA"/>
</dbReference>
<evidence type="ECO:0000313" key="3">
    <source>
        <dbReference type="Proteomes" id="UP000733379"/>
    </source>
</evidence>
<accession>A0ABS6ASB9</accession>
<name>A0ABS6ASB9_9NOCA</name>
<keyword evidence="3" id="KW-1185">Reference proteome</keyword>
<feature type="region of interest" description="Disordered" evidence="1">
    <location>
        <begin position="1"/>
        <end position="21"/>
    </location>
</feature>
<reference evidence="2 3" key="1">
    <citation type="submission" date="2021-06" db="EMBL/GenBank/DDBJ databases">
        <title>Actinomycetes sequencing.</title>
        <authorList>
            <person name="Shan Q."/>
        </authorList>
    </citation>
    <scope>NUCLEOTIDE SEQUENCE [LARGE SCALE GENOMIC DNA]</scope>
    <source>
        <strain evidence="2 3">NEAU-G5</strain>
    </source>
</reference>
<evidence type="ECO:0008006" key="4">
    <source>
        <dbReference type="Google" id="ProtNLM"/>
    </source>
</evidence>
<evidence type="ECO:0000313" key="2">
    <source>
        <dbReference type="EMBL" id="MBU3060924.1"/>
    </source>
</evidence>
<proteinExistence type="predicted"/>
<protein>
    <recommendedName>
        <fullName evidence="4">Ig-like domain-containing protein</fullName>
    </recommendedName>
</protein>
<evidence type="ECO:0000256" key="1">
    <source>
        <dbReference type="SAM" id="MobiDB-lite"/>
    </source>
</evidence>
<comment type="caution">
    <text evidence="2">The sequence shown here is derived from an EMBL/GenBank/DDBJ whole genome shotgun (WGS) entry which is preliminary data.</text>
</comment>
<dbReference type="RefSeq" id="WP_215915701.1">
    <property type="nucleotide sequence ID" value="NZ_JAHKNI010000001.1"/>
</dbReference>
<sequence length="182" mass="19513">MAPAGPPAPSGSSNSLSAWIAEGGPTDATPYGFATSRCTGTKVLPGLHAFTSPSTNLSCFAELTVSPGKPSVPYLTCQTRLTSTSDTSSTPYVYYTGNEVDTQVGHHGYPSDFQKFGQGPVLEYRHQIEVAGLRCRMDPTGLYCVDSKLHSGIRFSDNRIGGYSCLRPDAEDTTGKVTWWMC</sequence>
<organism evidence="2 3">
    <name type="scientific">Nocardia albiluteola</name>
    <dbReference type="NCBI Taxonomy" id="2842303"/>
    <lineage>
        <taxon>Bacteria</taxon>
        <taxon>Bacillati</taxon>
        <taxon>Actinomycetota</taxon>
        <taxon>Actinomycetes</taxon>
        <taxon>Mycobacteriales</taxon>
        <taxon>Nocardiaceae</taxon>
        <taxon>Nocardia</taxon>
    </lineage>
</organism>
<gene>
    <name evidence="2" type="ORF">KO481_05225</name>
</gene>